<feature type="transmembrane region" description="Helical" evidence="13">
    <location>
        <begin position="105"/>
        <end position="128"/>
    </location>
</feature>
<comment type="caution">
    <text evidence="14">The sequence shown here is derived from an EMBL/GenBank/DDBJ whole genome shotgun (WGS) entry which is preliminary data.</text>
</comment>
<keyword evidence="8 13" id="KW-1133">Transmembrane helix</keyword>
<dbReference type="GO" id="GO:0019367">
    <property type="term" value="P:fatty acid elongation, saturated fatty acid"/>
    <property type="evidence" value="ECO:0007669"/>
    <property type="project" value="TreeGrafter"/>
</dbReference>
<keyword evidence="15" id="KW-1185">Reference proteome</keyword>
<feature type="transmembrane region" description="Helical" evidence="13">
    <location>
        <begin position="135"/>
        <end position="154"/>
    </location>
</feature>
<evidence type="ECO:0000256" key="5">
    <source>
        <dbReference type="ARBA" id="ARBA00022679"/>
    </source>
</evidence>
<keyword evidence="6 13" id="KW-0812">Transmembrane</keyword>
<evidence type="ECO:0000256" key="11">
    <source>
        <dbReference type="ARBA" id="ARBA00023160"/>
    </source>
</evidence>
<comment type="similarity">
    <text evidence="2">Belongs to the ELO family.</text>
</comment>
<dbReference type="GO" id="GO:0042761">
    <property type="term" value="P:very long-chain fatty acid biosynthetic process"/>
    <property type="evidence" value="ECO:0007669"/>
    <property type="project" value="TreeGrafter"/>
</dbReference>
<keyword evidence="10 13" id="KW-0472">Membrane</keyword>
<evidence type="ECO:0000256" key="13">
    <source>
        <dbReference type="SAM" id="Phobius"/>
    </source>
</evidence>
<keyword evidence="4" id="KW-0444">Lipid biosynthesis</keyword>
<feature type="transmembrane region" description="Helical" evidence="13">
    <location>
        <begin position="224"/>
        <end position="244"/>
    </location>
</feature>
<organism evidence="14 15">
    <name type="scientific">Brassica carinata</name>
    <name type="common">Ethiopian mustard</name>
    <name type="synonym">Abyssinian cabbage</name>
    <dbReference type="NCBI Taxonomy" id="52824"/>
    <lineage>
        <taxon>Eukaryota</taxon>
        <taxon>Viridiplantae</taxon>
        <taxon>Streptophyta</taxon>
        <taxon>Embryophyta</taxon>
        <taxon>Tracheophyta</taxon>
        <taxon>Spermatophyta</taxon>
        <taxon>Magnoliopsida</taxon>
        <taxon>eudicotyledons</taxon>
        <taxon>Gunneridae</taxon>
        <taxon>Pentapetalae</taxon>
        <taxon>rosids</taxon>
        <taxon>malvids</taxon>
        <taxon>Brassicales</taxon>
        <taxon>Brassicaceae</taxon>
        <taxon>Brassiceae</taxon>
        <taxon>Brassica</taxon>
    </lineage>
</organism>
<dbReference type="GO" id="GO:0030148">
    <property type="term" value="P:sphingolipid biosynthetic process"/>
    <property type="evidence" value="ECO:0007669"/>
    <property type="project" value="TreeGrafter"/>
</dbReference>
<evidence type="ECO:0000256" key="9">
    <source>
        <dbReference type="ARBA" id="ARBA00023098"/>
    </source>
</evidence>
<dbReference type="PANTHER" id="PTHR11157:SF134">
    <property type="entry name" value="ELONGATION OF FATTY ACIDS PROTEIN 1-RELATED"/>
    <property type="match status" value="1"/>
</dbReference>
<feature type="transmembrane region" description="Helical" evidence="13">
    <location>
        <begin position="160"/>
        <end position="179"/>
    </location>
</feature>
<keyword evidence="5" id="KW-0808">Transferase</keyword>
<evidence type="ECO:0000256" key="6">
    <source>
        <dbReference type="ARBA" id="ARBA00022692"/>
    </source>
</evidence>
<sequence length="264" mass="30226">MASSVYTTLTYWLVHHPYIANFTWTEGETFGSTVFFVSVVVSLFLSTTFLLWYAMDSLPHSVLIFVLCLLFIIMAVGCTLSITSSQDPKAHVICFPVDVRPSGPVFFWAQVYYLSKILQFVDTLIMIVSKSIHLLSFNHVYHHAMAVVMGYLWLYTRQSMFPALIVINSTAHAILYGYYFLRALESIPKIKMFLRNVQIFDYSASFGVGLGWMLQHYFGSGCSGIWGVHFDCAFLASLVASFVYKNYIKKRTRPTIRIFPKRND</sequence>
<evidence type="ECO:0000256" key="8">
    <source>
        <dbReference type="ARBA" id="ARBA00022989"/>
    </source>
</evidence>
<dbReference type="EMBL" id="JAAMPC010001610">
    <property type="protein sequence ID" value="KAG2238792.1"/>
    <property type="molecule type" value="Genomic_DNA"/>
</dbReference>
<evidence type="ECO:0000313" key="15">
    <source>
        <dbReference type="Proteomes" id="UP000886595"/>
    </source>
</evidence>
<evidence type="ECO:0000256" key="3">
    <source>
        <dbReference type="ARBA" id="ARBA00012307"/>
    </source>
</evidence>
<evidence type="ECO:0000313" key="14">
    <source>
        <dbReference type="EMBL" id="KAG2238792.1"/>
    </source>
</evidence>
<protein>
    <recommendedName>
        <fullName evidence="3">very-long-chain 3-oxoacyl-CoA synthase</fullName>
        <ecNumber evidence="3">2.3.1.199</ecNumber>
    </recommendedName>
</protein>
<evidence type="ECO:0000256" key="12">
    <source>
        <dbReference type="ARBA" id="ARBA00047375"/>
    </source>
</evidence>
<proteinExistence type="inferred from homology"/>
<dbReference type="Proteomes" id="UP000886595">
    <property type="component" value="Unassembled WGS sequence"/>
</dbReference>
<comment type="subcellular location">
    <subcellularLocation>
        <location evidence="1">Membrane</location>
        <topology evidence="1">Multi-pass membrane protein</topology>
    </subcellularLocation>
</comment>
<dbReference type="OrthoDB" id="434092at2759"/>
<evidence type="ECO:0000256" key="10">
    <source>
        <dbReference type="ARBA" id="ARBA00023136"/>
    </source>
</evidence>
<evidence type="ECO:0000256" key="2">
    <source>
        <dbReference type="ARBA" id="ARBA00007263"/>
    </source>
</evidence>
<dbReference type="PANTHER" id="PTHR11157">
    <property type="entry name" value="FATTY ACID ACYL TRANSFERASE-RELATED"/>
    <property type="match status" value="1"/>
</dbReference>
<accession>A0A8X7NTI2</accession>
<dbReference type="InterPro" id="IPR002076">
    <property type="entry name" value="ELO_fam"/>
</dbReference>
<dbReference type="GO" id="GO:0009922">
    <property type="term" value="F:fatty acid elongase activity"/>
    <property type="evidence" value="ECO:0007669"/>
    <property type="project" value="UniProtKB-EC"/>
</dbReference>
<dbReference type="AlphaFoldDB" id="A0A8X7NTI2"/>
<dbReference type="EC" id="2.3.1.199" evidence="3"/>
<feature type="transmembrane region" description="Helical" evidence="13">
    <location>
        <begin position="62"/>
        <end position="82"/>
    </location>
</feature>
<keyword evidence="7" id="KW-0276">Fatty acid metabolism</keyword>
<reference evidence="14 15" key="1">
    <citation type="submission" date="2020-02" db="EMBL/GenBank/DDBJ databases">
        <authorList>
            <person name="Ma Q."/>
            <person name="Huang Y."/>
            <person name="Song X."/>
            <person name="Pei D."/>
        </authorList>
    </citation>
    <scope>NUCLEOTIDE SEQUENCE [LARGE SCALE GENOMIC DNA]</scope>
    <source>
        <strain evidence="14">Sxm20200214</strain>
        <tissue evidence="14">Leaf</tissue>
    </source>
</reference>
<comment type="catalytic activity">
    <reaction evidence="12">
        <text>a very-long-chain acyl-CoA + malonyl-CoA + H(+) = a very-long-chain 3-oxoacyl-CoA + CO2 + CoA</text>
        <dbReference type="Rhea" id="RHEA:32727"/>
        <dbReference type="ChEBI" id="CHEBI:15378"/>
        <dbReference type="ChEBI" id="CHEBI:16526"/>
        <dbReference type="ChEBI" id="CHEBI:57287"/>
        <dbReference type="ChEBI" id="CHEBI:57384"/>
        <dbReference type="ChEBI" id="CHEBI:90725"/>
        <dbReference type="ChEBI" id="CHEBI:90736"/>
        <dbReference type="EC" id="2.3.1.199"/>
    </reaction>
</comment>
<name>A0A8X7NTI2_BRACI</name>
<dbReference type="GO" id="GO:0005789">
    <property type="term" value="C:endoplasmic reticulum membrane"/>
    <property type="evidence" value="ECO:0007669"/>
    <property type="project" value="TreeGrafter"/>
</dbReference>
<feature type="transmembrane region" description="Helical" evidence="13">
    <location>
        <begin position="34"/>
        <end position="55"/>
    </location>
</feature>
<feature type="transmembrane region" description="Helical" evidence="13">
    <location>
        <begin position="199"/>
        <end position="218"/>
    </location>
</feature>
<keyword evidence="11" id="KW-0275">Fatty acid biosynthesis</keyword>
<evidence type="ECO:0000256" key="4">
    <source>
        <dbReference type="ARBA" id="ARBA00022516"/>
    </source>
</evidence>
<evidence type="ECO:0000256" key="7">
    <source>
        <dbReference type="ARBA" id="ARBA00022832"/>
    </source>
</evidence>
<keyword evidence="9" id="KW-0443">Lipid metabolism</keyword>
<dbReference type="GO" id="GO:0034625">
    <property type="term" value="P:fatty acid elongation, monounsaturated fatty acid"/>
    <property type="evidence" value="ECO:0007669"/>
    <property type="project" value="TreeGrafter"/>
</dbReference>
<gene>
    <name evidence="14" type="ORF">Bca52824_091963</name>
</gene>
<dbReference type="GO" id="GO:0034626">
    <property type="term" value="P:fatty acid elongation, polyunsaturated fatty acid"/>
    <property type="evidence" value="ECO:0007669"/>
    <property type="project" value="TreeGrafter"/>
</dbReference>
<evidence type="ECO:0000256" key="1">
    <source>
        <dbReference type="ARBA" id="ARBA00004141"/>
    </source>
</evidence>
<dbReference type="Pfam" id="PF01151">
    <property type="entry name" value="ELO"/>
    <property type="match status" value="1"/>
</dbReference>